<keyword evidence="4" id="KW-0238">DNA-binding</keyword>
<dbReference type="InterPro" id="IPR058031">
    <property type="entry name" value="AAA_lid_NorR"/>
</dbReference>
<sequence length="714" mass="80010">MLAESELLKGIMKKQESNIAFLLSVGSDMARVRGRTDLLNVINSRLKILFTCTHCGIGIVNTVTGETSPFLIDPDSKASYDTGYAGLFDDFDIRADNIINQVTAADVPLVFNLEAEEKTGRLPAIFKKNLQLGIKEVLMVAFNINAHLTGVLSLFSDVANSFPDQYFDILKGISNQLSIATANIIANEQILESEKEKTFLLSVSHDFVACRNKNEFLDVVHEKMGALFPYREMVISLLNEDGNTHSAYLYNLTEESRNHQDYQERAAEKYMLEDGIYDILLNSEDPLVYDLEALLLRDFVPPYINFFYENGSRELVTVPLRENDRCIGGVFIWMGQKNTFTPSQLNLLTAFCSQISIAVANIRAYEKIESQLKQIDQFKAQLEEEKLYLQQQIDTAYNHGEIIGQNGGLKDVFNLISRVAVTDSTVMILGESGTGKELIARAIHNASPRKDKMLVKVNCAALPASLIESELFGHEKGSFTGANERRIGKFELAHNSTIFLDEIGELPPDLQVKLLRVIQEKEIERVGGHQTIKTDVRIITATNRNLLTEVDSGGFRIDLFYRLNVFPINLPPLRERAEDIPLLITHYINKFAQKFGKRIDKIADSVLKQMTAYSWPGNVRELEHLIERSVLMASGNTLKEVFLPKAITVSPPVDKVPATEVTLLDECERQHIIHVLKHTAGRVKGPGGAAEILGLPSTTLHSRMKKLKIEKADI</sequence>
<dbReference type="FunFam" id="3.40.50.300:FF:000006">
    <property type="entry name" value="DNA-binding transcriptional regulator NtrC"/>
    <property type="match status" value="1"/>
</dbReference>
<keyword evidence="1" id="KW-0547">Nucleotide-binding</keyword>
<dbReference type="InterPro" id="IPR002078">
    <property type="entry name" value="Sigma_54_int"/>
</dbReference>
<dbReference type="SMART" id="SM00065">
    <property type="entry name" value="GAF"/>
    <property type="match status" value="2"/>
</dbReference>
<dbReference type="InterPro" id="IPR003593">
    <property type="entry name" value="AAA+_ATPase"/>
</dbReference>
<keyword evidence="6" id="KW-0804">Transcription</keyword>
<organism evidence="8 9">
    <name type="scientific">Mucilaginibacter rubeus</name>
    <dbReference type="NCBI Taxonomy" id="2027860"/>
    <lineage>
        <taxon>Bacteria</taxon>
        <taxon>Pseudomonadati</taxon>
        <taxon>Bacteroidota</taxon>
        <taxon>Sphingobacteriia</taxon>
        <taxon>Sphingobacteriales</taxon>
        <taxon>Sphingobacteriaceae</taxon>
        <taxon>Mucilaginibacter</taxon>
    </lineage>
</organism>
<dbReference type="InterPro" id="IPR009057">
    <property type="entry name" value="Homeodomain-like_sf"/>
</dbReference>
<evidence type="ECO:0000259" key="7">
    <source>
        <dbReference type="PROSITE" id="PS50045"/>
    </source>
</evidence>
<dbReference type="EMBL" id="CP043450">
    <property type="protein sequence ID" value="QEM09000.1"/>
    <property type="molecule type" value="Genomic_DNA"/>
</dbReference>
<dbReference type="PROSITE" id="PS00688">
    <property type="entry name" value="SIGMA54_INTERACT_3"/>
    <property type="match status" value="1"/>
</dbReference>
<dbReference type="Gene3D" id="3.30.450.40">
    <property type="match status" value="2"/>
</dbReference>
<dbReference type="GO" id="GO:0005524">
    <property type="term" value="F:ATP binding"/>
    <property type="evidence" value="ECO:0007669"/>
    <property type="project" value="UniProtKB-KW"/>
</dbReference>
<dbReference type="Pfam" id="PF25601">
    <property type="entry name" value="AAA_lid_14"/>
    <property type="match status" value="1"/>
</dbReference>
<keyword evidence="9" id="KW-1185">Reference proteome</keyword>
<dbReference type="AlphaFoldDB" id="A0A5C1HVA8"/>
<dbReference type="SMART" id="SM00382">
    <property type="entry name" value="AAA"/>
    <property type="match status" value="1"/>
</dbReference>
<keyword evidence="2" id="KW-0067">ATP-binding</keyword>
<dbReference type="SUPFAM" id="SSF55781">
    <property type="entry name" value="GAF domain-like"/>
    <property type="match status" value="2"/>
</dbReference>
<dbReference type="PANTHER" id="PTHR32071:SF117">
    <property type="entry name" value="PTS-DEPENDENT DIHYDROXYACETONE KINASE OPERON REGULATORY PROTEIN-RELATED"/>
    <property type="match status" value="1"/>
</dbReference>
<evidence type="ECO:0000256" key="5">
    <source>
        <dbReference type="ARBA" id="ARBA00023159"/>
    </source>
</evidence>
<dbReference type="InterPro" id="IPR025662">
    <property type="entry name" value="Sigma_54_int_dom_ATP-bd_1"/>
</dbReference>
<dbReference type="PANTHER" id="PTHR32071">
    <property type="entry name" value="TRANSCRIPTIONAL REGULATORY PROTEIN"/>
    <property type="match status" value="1"/>
</dbReference>
<dbReference type="PROSITE" id="PS00675">
    <property type="entry name" value="SIGMA54_INTERACT_1"/>
    <property type="match status" value="1"/>
</dbReference>
<dbReference type="Gene3D" id="3.40.50.300">
    <property type="entry name" value="P-loop containing nucleotide triphosphate hydrolases"/>
    <property type="match status" value="1"/>
</dbReference>
<keyword evidence="5" id="KW-0010">Activator</keyword>
<dbReference type="Gene3D" id="1.10.8.60">
    <property type="match status" value="1"/>
</dbReference>
<accession>A0A5C1HVA8</accession>
<reference evidence="8" key="1">
    <citation type="submission" date="2019-08" db="EMBL/GenBank/DDBJ databases">
        <title>Comparative genome analysis confer to the adaptation heavy metal polluted environment.</title>
        <authorList>
            <person name="Li Y."/>
        </authorList>
    </citation>
    <scope>NUCLEOTIDE SEQUENCE [LARGE SCALE GENOMIC DNA]</scope>
    <source>
        <strain evidence="8">P1</strain>
    </source>
</reference>
<dbReference type="SUPFAM" id="SSF52540">
    <property type="entry name" value="P-loop containing nucleoside triphosphate hydrolases"/>
    <property type="match status" value="1"/>
</dbReference>
<proteinExistence type="predicted"/>
<keyword evidence="3" id="KW-0805">Transcription regulation</keyword>
<dbReference type="InterPro" id="IPR029016">
    <property type="entry name" value="GAF-like_dom_sf"/>
</dbReference>
<name>A0A5C1HVA8_9SPHI</name>
<dbReference type="GO" id="GO:0006355">
    <property type="term" value="P:regulation of DNA-templated transcription"/>
    <property type="evidence" value="ECO:0007669"/>
    <property type="project" value="InterPro"/>
</dbReference>
<gene>
    <name evidence="8" type="ORF">DEO27_002865</name>
</gene>
<dbReference type="InterPro" id="IPR002197">
    <property type="entry name" value="HTH_Fis"/>
</dbReference>
<evidence type="ECO:0000256" key="1">
    <source>
        <dbReference type="ARBA" id="ARBA00022741"/>
    </source>
</evidence>
<dbReference type="SUPFAM" id="SSF46689">
    <property type="entry name" value="Homeodomain-like"/>
    <property type="match status" value="1"/>
</dbReference>
<dbReference type="CDD" id="cd00009">
    <property type="entry name" value="AAA"/>
    <property type="match status" value="1"/>
</dbReference>
<dbReference type="PROSITE" id="PS50045">
    <property type="entry name" value="SIGMA54_INTERACT_4"/>
    <property type="match status" value="1"/>
</dbReference>
<protein>
    <submittedName>
        <fullName evidence="8">GAF domain-containing protein</fullName>
    </submittedName>
</protein>
<dbReference type="KEGG" id="mrub:DEO27_002865"/>
<dbReference type="Pfam" id="PF01590">
    <property type="entry name" value="GAF"/>
    <property type="match status" value="1"/>
</dbReference>
<dbReference type="InterPro" id="IPR003018">
    <property type="entry name" value="GAF"/>
</dbReference>
<dbReference type="InterPro" id="IPR027417">
    <property type="entry name" value="P-loop_NTPase"/>
</dbReference>
<evidence type="ECO:0000313" key="8">
    <source>
        <dbReference type="EMBL" id="QEM09000.1"/>
    </source>
</evidence>
<feature type="domain" description="Sigma-54 factor interaction" evidence="7">
    <location>
        <begin position="402"/>
        <end position="631"/>
    </location>
</feature>
<evidence type="ECO:0000256" key="2">
    <source>
        <dbReference type="ARBA" id="ARBA00022840"/>
    </source>
</evidence>
<evidence type="ECO:0000256" key="4">
    <source>
        <dbReference type="ARBA" id="ARBA00023125"/>
    </source>
</evidence>
<evidence type="ECO:0000256" key="3">
    <source>
        <dbReference type="ARBA" id="ARBA00023015"/>
    </source>
</evidence>
<dbReference type="Pfam" id="PF02954">
    <property type="entry name" value="HTH_8"/>
    <property type="match status" value="1"/>
</dbReference>
<evidence type="ECO:0000256" key="6">
    <source>
        <dbReference type="ARBA" id="ARBA00023163"/>
    </source>
</evidence>
<dbReference type="Proteomes" id="UP000251402">
    <property type="component" value="Chromosome"/>
</dbReference>
<dbReference type="Gene3D" id="1.10.10.60">
    <property type="entry name" value="Homeodomain-like"/>
    <property type="match status" value="1"/>
</dbReference>
<dbReference type="InterPro" id="IPR025944">
    <property type="entry name" value="Sigma_54_int_dom_CS"/>
</dbReference>
<dbReference type="Pfam" id="PF00158">
    <property type="entry name" value="Sigma54_activat"/>
    <property type="match status" value="1"/>
</dbReference>
<dbReference type="OrthoDB" id="9767722at2"/>
<dbReference type="GO" id="GO:0043565">
    <property type="term" value="F:sequence-specific DNA binding"/>
    <property type="evidence" value="ECO:0007669"/>
    <property type="project" value="InterPro"/>
</dbReference>
<evidence type="ECO:0000313" key="9">
    <source>
        <dbReference type="Proteomes" id="UP000251402"/>
    </source>
</evidence>